<sequence length="122" mass="13624">MRLNTSILVNLNSQGVINSEEEEEVQAQNTNQKKNRCLLDLVEKKGPKAQEKLFQVLQKENPLLVEDLQKLPAFHHPGDAPGPNRLCSPLLGDLQQLTVCLEPGSPEPDPVLQMWPHSAEQT</sequence>
<dbReference type="GO" id="GO:0006954">
    <property type="term" value="P:inflammatory response"/>
    <property type="evidence" value="ECO:0007669"/>
    <property type="project" value="UniProtKB-KW"/>
</dbReference>
<feature type="domain" description="CARD" evidence="7">
    <location>
        <begin position="1"/>
        <end position="72"/>
    </location>
</feature>
<reference evidence="8" key="2">
    <citation type="submission" date="2025-09" db="UniProtKB">
        <authorList>
            <consortium name="Ensembl"/>
        </authorList>
    </citation>
    <scope>IDENTIFICATION</scope>
</reference>
<accession>A0A669PBS5</accession>
<dbReference type="PROSITE" id="PS50209">
    <property type="entry name" value="CARD"/>
    <property type="match status" value="1"/>
</dbReference>
<evidence type="ECO:0000256" key="2">
    <source>
        <dbReference type="ARBA" id="ARBA00022490"/>
    </source>
</evidence>
<evidence type="ECO:0000256" key="5">
    <source>
        <dbReference type="ARBA" id="ARBA00023198"/>
    </source>
</evidence>
<dbReference type="GO" id="GO:0045087">
    <property type="term" value="P:innate immune response"/>
    <property type="evidence" value="ECO:0007669"/>
    <property type="project" value="UniProtKB-KW"/>
</dbReference>
<evidence type="ECO:0000259" key="7">
    <source>
        <dbReference type="PROSITE" id="PS50209"/>
    </source>
</evidence>
<protein>
    <recommendedName>
        <fullName evidence="7">CARD domain-containing protein</fullName>
    </recommendedName>
</protein>
<evidence type="ECO:0000256" key="6">
    <source>
        <dbReference type="SAM" id="MobiDB-lite"/>
    </source>
</evidence>
<dbReference type="Proteomes" id="UP000472261">
    <property type="component" value="Unplaced"/>
</dbReference>
<name>A0A669PBS5_PHACC</name>
<feature type="region of interest" description="Disordered" evidence="6">
    <location>
        <begin position="103"/>
        <end position="122"/>
    </location>
</feature>
<keyword evidence="2" id="KW-0963">Cytoplasm</keyword>
<dbReference type="Gene3D" id="1.10.533.10">
    <property type="entry name" value="Death Domain, Fas"/>
    <property type="match status" value="1"/>
</dbReference>
<dbReference type="AlphaFoldDB" id="A0A669PBS5"/>
<dbReference type="SUPFAM" id="SSF47986">
    <property type="entry name" value="DEATH domain"/>
    <property type="match status" value="1"/>
</dbReference>
<dbReference type="PANTHER" id="PTHR46985:SF4">
    <property type="entry name" value="CASPASE RECRUITMENT DOMAIN-CONTAINING PROTEIN 8"/>
    <property type="match status" value="1"/>
</dbReference>
<keyword evidence="5" id="KW-0395">Inflammatory response</keyword>
<reference evidence="8" key="1">
    <citation type="submission" date="2025-08" db="UniProtKB">
        <authorList>
            <consortium name="Ensembl"/>
        </authorList>
    </citation>
    <scope>IDENTIFICATION</scope>
</reference>
<keyword evidence="3" id="KW-0399">Innate immunity</keyword>
<organism evidence="8 9">
    <name type="scientific">Phasianus colchicus</name>
    <name type="common">Common pheasant</name>
    <dbReference type="NCBI Taxonomy" id="9054"/>
    <lineage>
        <taxon>Eukaryota</taxon>
        <taxon>Metazoa</taxon>
        <taxon>Chordata</taxon>
        <taxon>Craniata</taxon>
        <taxon>Vertebrata</taxon>
        <taxon>Euteleostomi</taxon>
        <taxon>Archelosauria</taxon>
        <taxon>Archosauria</taxon>
        <taxon>Dinosauria</taxon>
        <taxon>Saurischia</taxon>
        <taxon>Theropoda</taxon>
        <taxon>Coelurosauria</taxon>
        <taxon>Aves</taxon>
        <taxon>Neognathae</taxon>
        <taxon>Galloanserae</taxon>
        <taxon>Galliformes</taxon>
        <taxon>Phasianidae</taxon>
        <taxon>Phasianinae</taxon>
        <taxon>Phasianus</taxon>
    </lineage>
</organism>
<dbReference type="CDD" id="cd01671">
    <property type="entry name" value="CARD"/>
    <property type="match status" value="1"/>
</dbReference>
<evidence type="ECO:0000256" key="1">
    <source>
        <dbReference type="ARBA" id="ARBA00004514"/>
    </source>
</evidence>
<proteinExistence type="predicted"/>
<comment type="subcellular location">
    <subcellularLocation>
        <location evidence="1">Cytoplasm</location>
        <location evidence="1">Cytosol</location>
    </subcellularLocation>
</comment>
<keyword evidence="9" id="KW-1185">Reference proteome</keyword>
<evidence type="ECO:0000256" key="3">
    <source>
        <dbReference type="ARBA" id="ARBA00022588"/>
    </source>
</evidence>
<dbReference type="GO" id="GO:0061702">
    <property type="term" value="C:canonical inflammasome complex"/>
    <property type="evidence" value="ECO:0007669"/>
    <property type="project" value="TreeGrafter"/>
</dbReference>
<dbReference type="PANTHER" id="PTHR46985">
    <property type="entry name" value="NACHT, LRR AND PYD DOMAINS-CONTAINING PROTEIN 1"/>
    <property type="match status" value="1"/>
</dbReference>
<dbReference type="GO" id="GO:0042981">
    <property type="term" value="P:regulation of apoptotic process"/>
    <property type="evidence" value="ECO:0007669"/>
    <property type="project" value="InterPro"/>
</dbReference>
<dbReference type="InterPro" id="IPR051249">
    <property type="entry name" value="NLRP_Inflammasome"/>
</dbReference>
<evidence type="ECO:0000313" key="8">
    <source>
        <dbReference type="Ensembl" id="ENSPCLP00000006387.1"/>
    </source>
</evidence>
<dbReference type="InterPro" id="IPR011029">
    <property type="entry name" value="DEATH-like_dom_sf"/>
</dbReference>
<evidence type="ECO:0000313" key="9">
    <source>
        <dbReference type="Proteomes" id="UP000472261"/>
    </source>
</evidence>
<keyword evidence="4" id="KW-0391">Immunity</keyword>
<dbReference type="Ensembl" id="ENSPCLT00000008775.1">
    <property type="protein sequence ID" value="ENSPCLP00000006387.1"/>
    <property type="gene ID" value="ENSPCLG00000005332.1"/>
</dbReference>
<evidence type="ECO:0000256" key="4">
    <source>
        <dbReference type="ARBA" id="ARBA00022859"/>
    </source>
</evidence>
<dbReference type="Pfam" id="PF00619">
    <property type="entry name" value="CARD"/>
    <property type="match status" value="1"/>
</dbReference>
<dbReference type="InterPro" id="IPR001315">
    <property type="entry name" value="CARD"/>
</dbReference>